<proteinExistence type="predicted"/>
<accession>A0A7W8NBP2</accession>
<comment type="caution">
    <text evidence="1">The sequence shown here is derived from an EMBL/GenBank/DDBJ whole genome shotgun (WGS) entry which is preliminary data.</text>
</comment>
<dbReference type="AlphaFoldDB" id="A0A7W8NBP2"/>
<organism evidence="1 2">
    <name type="scientific">Deinococcus humi</name>
    <dbReference type="NCBI Taxonomy" id="662880"/>
    <lineage>
        <taxon>Bacteria</taxon>
        <taxon>Thermotogati</taxon>
        <taxon>Deinococcota</taxon>
        <taxon>Deinococci</taxon>
        <taxon>Deinococcales</taxon>
        <taxon>Deinococcaceae</taxon>
        <taxon>Deinococcus</taxon>
    </lineage>
</organism>
<evidence type="ECO:0000313" key="1">
    <source>
        <dbReference type="EMBL" id="MBB5361319.1"/>
    </source>
</evidence>
<evidence type="ECO:0000313" key="2">
    <source>
        <dbReference type="Proteomes" id="UP000552709"/>
    </source>
</evidence>
<keyword evidence="2" id="KW-1185">Reference proteome</keyword>
<protein>
    <submittedName>
        <fullName evidence="1">Uncharacterized protein</fullName>
    </submittedName>
</protein>
<reference evidence="1 2" key="1">
    <citation type="submission" date="2020-08" db="EMBL/GenBank/DDBJ databases">
        <title>Genomic Encyclopedia of Type Strains, Phase IV (KMG-IV): sequencing the most valuable type-strain genomes for metagenomic binning, comparative biology and taxonomic classification.</title>
        <authorList>
            <person name="Goeker M."/>
        </authorList>
    </citation>
    <scope>NUCLEOTIDE SEQUENCE [LARGE SCALE GENOMIC DNA]</scope>
    <source>
        <strain evidence="1 2">DSM 27939</strain>
    </source>
</reference>
<sequence length="143" mass="15410">MALIDDLQTDACYVLLGPFGAFIIPSTLAMTGGGRGPPSQTIERSPGSSVPYALGDGIRPLLPVTFKGPLRFDTEVEKDLFVAAADRAAEGGTYMQRYEKSGPLGAAKGWARWDYKDHVTIGYLTIELYPTARPTVGGIEVDW</sequence>
<gene>
    <name evidence="1" type="ORF">HNQ08_000390</name>
</gene>
<dbReference type="EMBL" id="JACHFL010000001">
    <property type="protein sequence ID" value="MBB5361319.1"/>
    <property type="molecule type" value="Genomic_DNA"/>
</dbReference>
<name>A0A7W8NBP2_9DEIO</name>
<dbReference type="Proteomes" id="UP000552709">
    <property type="component" value="Unassembled WGS sequence"/>
</dbReference>
<dbReference type="RefSeq" id="WP_184127405.1">
    <property type="nucleotide sequence ID" value="NZ_JACHFL010000001.1"/>
</dbReference>